<protein>
    <recommendedName>
        <fullName evidence="5 11">2-dehydropantoate 2-reductase</fullName>
        <ecNumber evidence="4 11">1.1.1.169</ecNumber>
    </recommendedName>
    <alternativeName>
        <fullName evidence="9 11">Ketopantoate reductase</fullName>
    </alternativeName>
</protein>
<dbReference type="InParanoid" id="A0A212RNF4"/>
<dbReference type="GO" id="GO:0008677">
    <property type="term" value="F:2-dehydropantoate 2-reductase activity"/>
    <property type="evidence" value="ECO:0007669"/>
    <property type="project" value="UniProtKB-EC"/>
</dbReference>
<dbReference type="GO" id="GO:0015940">
    <property type="term" value="P:pantothenate biosynthetic process"/>
    <property type="evidence" value="ECO:0007669"/>
    <property type="project" value="UniProtKB-UniPathway"/>
</dbReference>
<evidence type="ECO:0000256" key="3">
    <source>
        <dbReference type="ARBA" id="ARBA00007870"/>
    </source>
</evidence>
<dbReference type="EC" id="1.1.1.169" evidence="4 11"/>
<dbReference type="OrthoDB" id="9793586at2"/>
<reference evidence="15" key="1">
    <citation type="submission" date="2017-06" db="EMBL/GenBank/DDBJ databases">
        <authorList>
            <person name="Varghese N."/>
            <person name="Submissions S."/>
        </authorList>
    </citation>
    <scope>NUCLEOTIDE SEQUENCE [LARGE SCALE GENOMIC DNA]</scope>
    <source>
        <strain evidence="15">JAD2</strain>
    </source>
</reference>
<name>A0A212RNF4_9CHLR</name>
<dbReference type="InterPro" id="IPR013752">
    <property type="entry name" value="KPA_reductase"/>
</dbReference>
<dbReference type="RefSeq" id="WP_159461758.1">
    <property type="nucleotide sequence ID" value="NZ_FYEK01000072.1"/>
</dbReference>
<dbReference type="PANTHER" id="PTHR43765:SF2">
    <property type="entry name" value="2-DEHYDROPANTOATE 2-REDUCTASE"/>
    <property type="match status" value="1"/>
</dbReference>
<comment type="similarity">
    <text evidence="3 11">Belongs to the ketopantoate reductase family.</text>
</comment>
<evidence type="ECO:0000313" key="14">
    <source>
        <dbReference type="EMBL" id="SNB74049.1"/>
    </source>
</evidence>
<feature type="domain" description="Ketopantoate reductase N-terminal" evidence="12">
    <location>
        <begin position="3"/>
        <end position="149"/>
    </location>
</feature>
<evidence type="ECO:0000259" key="13">
    <source>
        <dbReference type="Pfam" id="PF08546"/>
    </source>
</evidence>
<dbReference type="FunFam" id="1.10.1040.10:FF:000017">
    <property type="entry name" value="2-dehydropantoate 2-reductase"/>
    <property type="match status" value="1"/>
</dbReference>
<keyword evidence="8 11" id="KW-0560">Oxidoreductase</keyword>
<organism evidence="14 15">
    <name type="scientific">Thermoflexus hugenholtzii JAD2</name>
    <dbReference type="NCBI Taxonomy" id="877466"/>
    <lineage>
        <taxon>Bacteria</taxon>
        <taxon>Bacillati</taxon>
        <taxon>Chloroflexota</taxon>
        <taxon>Thermoflexia</taxon>
        <taxon>Thermoflexales</taxon>
        <taxon>Thermoflexaceae</taxon>
        <taxon>Thermoflexus</taxon>
    </lineage>
</organism>
<comment type="pathway">
    <text evidence="2 11">Cofactor biosynthesis; (R)-pantothenate biosynthesis; (R)-pantoate from 3-methyl-2-oxobutanoate: step 2/2.</text>
</comment>
<dbReference type="SUPFAM" id="SSF51735">
    <property type="entry name" value="NAD(P)-binding Rossmann-fold domains"/>
    <property type="match status" value="1"/>
</dbReference>
<keyword evidence="15" id="KW-1185">Reference proteome</keyword>
<accession>A0A212RNF4</accession>
<evidence type="ECO:0000256" key="11">
    <source>
        <dbReference type="RuleBase" id="RU362068"/>
    </source>
</evidence>
<dbReference type="Gene3D" id="3.40.50.720">
    <property type="entry name" value="NAD(P)-binding Rossmann-like Domain"/>
    <property type="match status" value="1"/>
</dbReference>
<evidence type="ECO:0000256" key="1">
    <source>
        <dbReference type="ARBA" id="ARBA00002919"/>
    </source>
</evidence>
<dbReference type="NCBIfam" id="TIGR00745">
    <property type="entry name" value="apbA_panE"/>
    <property type="match status" value="1"/>
</dbReference>
<dbReference type="InterPro" id="IPR050838">
    <property type="entry name" value="Ketopantoate_reductase"/>
</dbReference>
<dbReference type="Gene3D" id="1.10.1040.10">
    <property type="entry name" value="N-(1-d-carboxylethyl)-l-norvaline Dehydrogenase, domain 2"/>
    <property type="match status" value="1"/>
</dbReference>
<dbReference type="AlphaFoldDB" id="A0A212RNF4"/>
<evidence type="ECO:0000259" key="12">
    <source>
        <dbReference type="Pfam" id="PF02558"/>
    </source>
</evidence>
<dbReference type="GO" id="GO:0050661">
    <property type="term" value="F:NADP binding"/>
    <property type="evidence" value="ECO:0007669"/>
    <property type="project" value="TreeGrafter"/>
</dbReference>
<proteinExistence type="inferred from homology"/>
<dbReference type="GO" id="GO:0005737">
    <property type="term" value="C:cytoplasm"/>
    <property type="evidence" value="ECO:0007669"/>
    <property type="project" value="TreeGrafter"/>
</dbReference>
<dbReference type="PANTHER" id="PTHR43765">
    <property type="entry name" value="2-DEHYDROPANTOATE 2-REDUCTASE-RELATED"/>
    <property type="match status" value="1"/>
</dbReference>
<dbReference type="EMBL" id="FYEK01000072">
    <property type="protein sequence ID" value="SNB74049.1"/>
    <property type="molecule type" value="Genomic_DNA"/>
</dbReference>
<dbReference type="SUPFAM" id="SSF48179">
    <property type="entry name" value="6-phosphogluconate dehydrogenase C-terminal domain-like"/>
    <property type="match status" value="1"/>
</dbReference>
<dbReference type="InterPro" id="IPR003710">
    <property type="entry name" value="ApbA"/>
</dbReference>
<keyword evidence="6 11" id="KW-0566">Pantothenate biosynthesis</keyword>
<keyword evidence="7 11" id="KW-0521">NADP</keyword>
<dbReference type="Pfam" id="PF02558">
    <property type="entry name" value="ApbA"/>
    <property type="match status" value="1"/>
</dbReference>
<dbReference type="InterPro" id="IPR013328">
    <property type="entry name" value="6PGD_dom2"/>
</dbReference>
<dbReference type="FunCoup" id="A0A212RNF4">
    <property type="interactions" value="94"/>
</dbReference>
<dbReference type="InterPro" id="IPR013332">
    <property type="entry name" value="KPR_N"/>
</dbReference>
<evidence type="ECO:0000256" key="2">
    <source>
        <dbReference type="ARBA" id="ARBA00004994"/>
    </source>
</evidence>
<evidence type="ECO:0000256" key="6">
    <source>
        <dbReference type="ARBA" id="ARBA00022655"/>
    </source>
</evidence>
<dbReference type="Proteomes" id="UP000197025">
    <property type="component" value="Unassembled WGS sequence"/>
</dbReference>
<evidence type="ECO:0000313" key="15">
    <source>
        <dbReference type="Proteomes" id="UP000197025"/>
    </source>
</evidence>
<evidence type="ECO:0000256" key="7">
    <source>
        <dbReference type="ARBA" id="ARBA00022857"/>
    </source>
</evidence>
<comment type="catalytic activity">
    <reaction evidence="10 11">
        <text>(R)-pantoate + NADP(+) = 2-dehydropantoate + NADPH + H(+)</text>
        <dbReference type="Rhea" id="RHEA:16233"/>
        <dbReference type="ChEBI" id="CHEBI:11561"/>
        <dbReference type="ChEBI" id="CHEBI:15378"/>
        <dbReference type="ChEBI" id="CHEBI:15980"/>
        <dbReference type="ChEBI" id="CHEBI:57783"/>
        <dbReference type="ChEBI" id="CHEBI:58349"/>
        <dbReference type="EC" id="1.1.1.169"/>
    </reaction>
</comment>
<evidence type="ECO:0000256" key="5">
    <source>
        <dbReference type="ARBA" id="ARBA00019465"/>
    </source>
</evidence>
<evidence type="ECO:0000256" key="8">
    <source>
        <dbReference type="ARBA" id="ARBA00023002"/>
    </source>
</evidence>
<dbReference type="InterPro" id="IPR008927">
    <property type="entry name" value="6-PGluconate_DH-like_C_sf"/>
</dbReference>
<dbReference type="UniPathway" id="UPA00028">
    <property type="reaction ID" value="UER00004"/>
</dbReference>
<dbReference type="InterPro" id="IPR036291">
    <property type="entry name" value="NAD(P)-bd_dom_sf"/>
</dbReference>
<evidence type="ECO:0000256" key="9">
    <source>
        <dbReference type="ARBA" id="ARBA00032024"/>
    </source>
</evidence>
<gene>
    <name evidence="14" type="ORF">SAMN02746019_00017280</name>
</gene>
<feature type="domain" description="Ketopantoate reductase C-terminal" evidence="13">
    <location>
        <begin position="175"/>
        <end position="299"/>
    </location>
</feature>
<evidence type="ECO:0000256" key="10">
    <source>
        <dbReference type="ARBA" id="ARBA00048793"/>
    </source>
</evidence>
<dbReference type="Pfam" id="PF08546">
    <property type="entry name" value="ApbA_C"/>
    <property type="match status" value="1"/>
</dbReference>
<evidence type="ECO:0000256" key="4">
    <source>
        <dbReference type="ARBA" id="ARBA00013014"/>
    </source>
</evidence>
<sequence>MRIALLGTGALGTLFGVRLARVAEVWMLGTWREALEAARHHGLRLITPQGEETAFVTVAEDPAEVPPCDAALILVKAYQTERAARWALQVLKPAGIALTLQNGLGPYETLQTVLGPERAWQGVTMMGATLEAPGRARLGGEGPIWLGAPSSSRAPLEPLLARLRQAGFAVEIREDLRGVIWGKLVANTAINPVTALFDVPNGALLERPTLGRLAGAVARETASVARAQGIRLPFEDPAAFVAEVCRRTAANSSSMRQDLQRGRPTEIDALNGAVAAIGRERGIPVPLNEALWRAVKALERKRVRAPVSPPPKVRAGEIVPG</sequence>
<comment type="function">
    <text evidence="1 11">Catalyzes the NADPH-dependent reduction of ketopantoate into pantoic acid.</text>
</comment>